<dbReference type="GO" id="GO:0003677">
    <property type="term" value="F:DNA binding"/>
    <property type="evidence" value="ECO:0007669"/>
    <property type="project" value="UniProtKB-KW"/>
</dbReference>
<dbReference type="PANTHER" id="PTHR33154">
    <property type="entry name" value="TRANSCRIPTIONAL REGULATOR, ARSR FAMILY"/>
    <property type="match status" value="1"/>
</dbReference>
<gene>
    <name evidence="5" type="ordered locus">Bsel_0589</name>
</gene>
<dbReference type="PANTHER" id="PTHR33154:SF33">
    <property type="entry name" value="TRANSCRIPTIONAL REPRESSOR SDPR"/>
    <property type="match status" value="1"/>
</dbReference>
<accession>D6XY52</accession>
<dbReference type="GO" id="GO:0003700">
    <property type="term" value="F:DNA-binding transcription factor activity"/>
    <property type="evidence" value="ECO:0007669"/>
    <property type="project" value="InterPro"/>
</dbReference>
<dbReference type="PROSITE" id="PS50987">
    <property type="entry name" value="HTH_ARSR_2"/>
    <property type="match status" value="1"/>
</dbReference>
<evidence type="ECO:0000259" key="4">
    <source>
        <dbReference type="PROSITE" id="PS50987"/>
    </source>
</evidence>
<dbReference type="NCBIfam" id="NF033788">
    <property type="entry name" value="HTH_metalloreg"/>
    <property type="match status" value="1"/>
</dbReference>
<name>D6XY52_BACIE</name>
<proteinExistence type="predicted"/>
<keyword evidence="6" id="KW-1185">Reference proteome</keyword>
<dbReference type="PRINTS" id="PR00778">
    <property type="entry name" value="HTHARSR"/>
</dbReference>
<dbReference type="HOGENOM" id="CLU_097806_3_1_9"/>
<keyword evidence="3" id="KW-0804">Transcription</keyword>
<dbReference type="SMART" id="SM00418">
    <property type="entry name" value="HTH_ARSR"/>
    <property type="match status" value="1"/>
</dbReference>
<evidence type="ECO:0000313" key="5">
    <source>
        <dbReference type="EMBL" id="ADH98125.1"/>
    </source>
</evidence>
<dbReference type="Proteomes" id="UP000000271">
    <property type="component" value="Chromosome"/>
</dbReference>
<dbReference type="STRING" id="439292.Bsel_0589"/>
<dbReference type="KEGG" id="bse:Bsel_0589"/>
<dbReference type="SUPFAM" id="SSF46785">
    <property type="entry name" value="Winged helix' DNA-binding domain"/>
    <property type="match status" value="1"/>
</dbReference>
<dbReference type="InterPro" id="IPR036388">
    <property type="entry name" value="WH-like_DNA-bd_sf"/>
</dbReference>
<protein>
    <submittedName>
        <fullName evidence="5">Transcriptional regulator, ArsR family</fullName>
    </submittedName>
</protein>
<keyword evidence="1" id="KW-0805">Transcription regulation</keyword>
<evidence type="ECO:0000256" key="3">
    <source>
        <dbReference type="ARBA" id="ARBA00023163"/>
    </source>
</evidence>
<organism evidence="5 6">
    <name type="scientific">Bacillus selenitireducens (strain ATCC 700615 / DSM 15326 / MLS10)</name>
    <dbReference type="NCBI Taxonomy" id="439292"/>
    <lineage>
        <taxon>Bacteria</taxon>
        <taxon>Bacillati</taxon>
        <taxon>Bacillota</taxon>
        <taxon>Bacilli</taxon>
        <taxon>Bacillales</taxon>
        <taxon>Bacillaceae</taxon>
        <taxon>Salisediminibacterium</taxon>
    </lineage>
</organism>
<dbReference type="InterPro" id="IPR051081">
    <property type="entry name" value="HTH_MetalResp_TranReg"/>
</dbReference>
<sequence length="125" mass="14346">MQHPAITSKVSLYKMLADEKRINILRFLNEAGLCVCDLEALLGISQPAVSQHLRKLKQADIITSHKHDQWHIYSINDGYEHHQHLLHILNELPSAEKDVADITAQGIRSRCSIEITEIRFLEKKN</sequence>
<evidence type="ECO:0000313" key="6">
    <source>
        <dbReference type="Proteomes" id="UP000000271"/>
    </source>
</evidence>
<dbReference type="RefSeq" id="WP_013171554.1">
    <property type="nucleotide sequence ID" value="NC_014219.1"/>
</dbReference>
<dbReference type="AlphaFoldDB" id="D6XY52"/>
<evidence type="ECO:0000256" key="1">
    <source>
        <dbReference type="ARBA" id="ARBA00023015"/>
    </source>
</evidence>
<dbReference type="InterPro" id="IPR036390">
    <property type="entry name" value="WH_DNA-bd_sf"/>
</dbReference>
<dbReference type="EMBL" id="CP001791">
    <property type="protein sequence ID" value="ADH98125.1"/>
    <property type="molecule type" value="Genomic_DNA"/>
</dbReference>
<evidence type="ECO:0000256" key="2">
    <source>
        <dbReference type="ARBA" id="ARBA00023125"/>
    </source>
</evidence>
<feature type="domain" description="HTH arsR-type" evidence="4">
    <location>
        <begin position="1"/>
        <end position="100"/>
    </location>
</feature>
<dbReference type="InterPro" id="IPR011991">
    <property type="entry name" value="ArsR-like_HTH"/>
</dbReference>
<dbReference type="Gene3D" id="1.10.10.10">
    <property type="entry name" value="Winged helix-like DNA-binding domain superfamily/Winged helix DNA-binding domain"/>
    <property type="match status" value="1"/>
</dbReference>
<reference evidence="5" key="1">
    <citation type="submission" date="2009-10" db="EMBL/GenBank/DDBJ databases">
        <title>Complete sequence of Bacillus selenitireducens MLS10.</title>
        <authorList>
            <consortium name="US DOE Joint Genome Institute"/>
            <person name="Lucas S."/>
            <person name="Copeland A."/>
            <person name="Lapidus A."/>
            <person name="Glavina del Rio T."/>
            <person name="Dalin E."/>
            <person name="Tice H."/>
            <person name="Bruce D."/>
            <person name="Goodwin L."/>
            <person name="Pitluck S."/>
            <person name="Sims D."/>
            <person name="Brettin T."/>
            <person name="Detter J.C."/>
            <person name="Han C."/>
            <person name="Larimer F."/>
            <person name="Land M."/>
            <person name="Hauser L."/>
            <person name="Kyrpides N."/>
            <person name="Ovchinnikova G."/>
            <person name="Stolz J."/>
        </authorList>
    </citation>
    <scope>NUCLEOTIDE SEQUENCE [LARGE SCALE GENOMIC DNA]</scope>
    <source>
        <strain evidence="5">MLS10</strain>
    </source>
</reference>
<dbReference type="Pfam" id="PF01022">
    <property type="entry name" value="HTH_5"/>
    <property type="match status" value="1"/>
</dbReference>
<keyword evidence="2" id="KW-0238">DNA-binding</keyword>
<dbReference type="eggNOG" id="COG0640">
    <property type="taxonomic scope" value="Bacteria"/>
</dbReference>
<dbReference type="CDD" id="cd00090">
    <property type="entry name" value="HTH_ARSR"/>
    <property type="match status" value="1"/>
</dbReference>
<dbReference type="InterPro" id="IPR001845">
    <property type="entry name" value="HTH_ArsR_DNA-bd_dom"/>
</dbReference>